<feature type="domain" description="HTH araC/xylS-type" evidence="4">
    <location>
        <begin position="181"/>
        <end position="279"/>
    </location>
</feature>
<evidence type="ECO:0000259" key="4">
    <source>
        <dbReference type="PROSITE" id="PS01124"/>
    </source>
</evidence>
<dbReference type="RefSeq" id="WP_380918378.1">
    <property type="nucleotide sequence ID" value="NZ_JBHUPE010000002.1"/>
</dbReference>
<dbReference type="InterPro" id="IPR018062">
    <property type="entry name" value="HTH_AraC-typ_CS"/>
</dbReference>
<sequence>MISTVLDNNYNLQKISEHIHFDELSPYKGCKFKIHEDVYVSIIATKETSFYTTSATESFKLQEGYSFLKYLPKDTLIEIKSLAINSKCLFIIYSKDFIDRLGTEEHRFFQLIQIYTPHTIQDVAIHSSVVELLQVNGPAYLRNIQQKSKVLEIFFKQLTFISNLQEKDTVNLRLEEIKKVEKAKKLIDDNISNTYTIPELSRIIGTNEQYLKQHFKQQYGMTIRSYILKNKMNHAKELLLKGDYKVAVIANKIGYKHATHFTTAFKRYFGFLPNSIRFNWIAYLSPYYLDLELELLCIL</sequence>
<evidence type="ECO:0000313" key="5">
    <source>
        <dbReference type="EMBL" id="MFD2903125.1"/>
    </source>
</evidence>
<dbReference type="EMBL" id="JBHUPE010000002">
    <property type="protein sequence ID" value="MFD2903125.1"/>
    <property type="molecule type" value="Genomic_DNA"/>
</dbReference>
<keyword evidence="3" id="KW-0804">Transcription</keyword>
<dbReference type="Gene3D" id="1.10.10.60">
    <property type="entry name" value="Homeodomain-like"/>
    <property type="match status" value="2"/>
</dbReference>
<dbReference type="SMART" id="SM00342">
    <property type="entry name" value="HTH_ARAC"/>
    <property type="match status" value="1"/>
</dbReference>
<dbReference type="InterPro" id="IPR009057">
    <property type="entry name" value="Homeodomain-like_sf"/>
</dbReference>
<evidence type="ECO:0000256" key="1">
    <source>
        <dbReference type="ARBA" id="ARBA00023015"/>
    </source>
</evidence>
<dbReference type="Proteomes" id="UP001597509">
    <property type="component" value="Unassembled WGS sequence"/>
</dbReference>
<dbReference type="InterPro" id="IPR053142">
    <property type="entry name" value="PchR_regulatory_protein"/>
</dbReference>
<evidence type="ECO:0000256" key="2">
    <source>
        <dbReference type="ARBA" id="ARBA00023125"/>
    </source>
</evidence>
<accession>A0ABW5YSS4</accession>
<keyword evidence="6" id="KW-1185">Reference proteome</keyword>
<protein>
    <submittedName>
        <fullName evidence="5">Helix-turn-helix transcriptional regulator</fullName>
    </submittedName>
</protein>
<evidence type="ECO:0000313" key="6">
    <source>
        <dbReference type="Proteomes" id="UP001597509"/>
    </source>
</evidence>
<dbReference type="InterPro" id="IPR020449">
    <property type="entry name" value="Tscrpt_reg_AraC-type_HTH"/>
</dbReference>
<dbReference type="PANTHER" id="PTHR47893">
    <property type="entry name" value="REGULATORY PROTEIN PCHR"/>
    <property type="match status" value="1"/>
</dbReference>
<reference evidence="6" key="1">
    <citation type="journal article" date="2019" name="Int. J. Syst. Evol. Microbiol.">
        <title>The Global Catalogue of Microorganisms (GCM) 10K type strain sequencing project: providing services to taxonomists for standard genome sequencing and annotation.</title>
        <authorList>
            <consortium name="The Broad Institute Genomics Platform"/>
            <consortium name="The Broad Institute Genome Sequencing Center for Infectious Disease"/>
            <person name="Wu L."/>
            <person name="Ma J."/>
        </authorList>
    </citation>
    <scope>NUCLEOTIDE SEQUENCE [LARGE SCALE GENOMIC DNA]</scope>
    <source>
        <strain evidence="6">KCTC 22209</strain>
    </source>
</reference>
<evidence type="ECO:0000256" key="3">
    <source>
        <dbReference type="ARBA" id="ARBA00023163"/>
    </source>
</evidence>
<dbReference type="Pfam" id="PF12833">
    <property type="entry name" value="HTH_18"/>
    <property type="match status" value="1"/>
</dbReference>
<organism evidence="5 6">
    <name type="scientific">Sphingobacterium anhuiense</name>
    <dbReference type="NCBI Taxonomy" id="493780"/>
    <lineage>
        <taxon>Bacteria</taxon>
        <taxon>Pseudomonadati</taxon>
        <taxon>Bacteroidota</taxon>
        <taxon>Sphingobacteriia</taxon>
        <taxon>Sphingobacteriales</taxon>
        <taxon>Sphingobacteriaceae</taxon>
        <taxon>Sphingobacterium</taxon>
    </lineage>
</organism>
<dbReference type="InterPro" id="IPR018060">
    <property type="entry name" value="HTH_AraC"/>
</dbReference>
<gene>
    <name evidence="5" type="ORF">ACFS6I_04250</name>
</gene>
<dbReference type="PROSITE" id="PS00041">
    <property type="entry name" value="HTH_ARAC_FAMILY_1"/>
    <property type="match status" value="1"/>
</dbReference>
<keyword evidence="1" id="KW-0805">Transcription regulation</keyword>
<dbReference type="SUPFAM" id="SSF46689">
    <property type="entry name" value="Homeodomain-like"/>
    <property type="match status" value="2"/>
</dbReference>
<keyword evidence="2" id="KW-0238">DNA-binding</keyword>
<dbReference type="PROSITE" id="PS01124">
    <property type="entry name" value="HTH_ARAC_FAMILY_2"/>
    <property type="match status" value="1"/>
</dbReference>
<comment type="caution">
    <text evidence="5">The sequence shown here is derived from an EMBL/GenBank/DDBJ whole genome shotgun (WGS) entry which is preliminary data.</text>
</comment>
<name>A0ABW5YSS4_9SPHI</name>
<proteinExistence type="predicted"/>
<dbReference type="PRINTS" id="PR00032">
    <property type="entry name" value="HTHARAC"/>
</dbReference>
<dbReference type="PANTHER" id="PTHR47893:SF1">
    <property type="entry name" value="REGULATORY PROTEIN PCHR"/>
    <property type="match status" value="1"/>
</dbReference>